<dbReference type="CDD" id="cd12148">
    <property type="entry name" value="fungal_TF_MHR"/>
    <property type="match status" value="1"/>
</dbReference>
<keyword evidence="12" id="KW-1185">Reference proteome</keyword>
<dbReference type="InterPro" id="IPR007219">
    <property type="entry name" value="XnlR_reg_dom"/>
</dbReference>
<dbReference type="Pfam" id="PF00172">
    <property type="entry name" value="Zn_clus"/>
    <property type="match status" value="1"/>
</dbReference>
<keyword evidence="2" id="KW-0479">Metal-binding</keyword>
<dbReference type="GO" id="GO:0006351">
    <property type="term" value="P:DNA-templated transcription"/>
    <property type="evidence" value="ECO:0007669"/>
    <property type="project" value="InterPro"/>
</dbReference>
<dbReference type="EMBL" id="JAPDRK010000005">
    <property type="protein sequence ID" value="KAJ9611976.1"/>
    <property type="molecule type" value="Genomic_DNA"/>
</dbReference>
<dbReference type="AlphaFoldDB" id="A0AA39CL57"/>
<dbReference type="InterPro" id="IPR001138">
    <property type="entry name" value="Zn2Cys6_DnaBD"/>
</dbReference>
<keyword evidence="5" id="KW-0238">DNA-binding</keyword>
<evidence type="ECO:0000313" key="12">
    <source>
        <dbReference type="Proteomes" id="UP001172673"/>
    </source>
</evidence>
<dbReference type="Proteomes" id="UP001172673">
    <property type="component" value="Unassembled WGS sequence"/>
</dbReference>
<dbReference type="GO" id="GO:0005634">
    <property type="term" value="C:nucleus"/>
    <property type="evidence" value="ECO:0007669"/>
    <property type="project" value="UniProtKB-SubCell"/>
</dbReference>
<evidence type="ECO:0000259" key="10">
    <source>
        <dbReference type="PROSITE" id="PS50048"/>
    </source>
</evidence>
<evidence type="ECO:0000256" key="9">
    <source>
        <dbReference type="SAM" id="Phobius"/>
    </source>
</evidence>
<dbReference type="Gene3D" id="4.10.240.10">
    <property type="entry name" value="Zn(2)-C6 fungal-type DNA-binding domain"/>
    <property type="match status" value="1"/>
</dbReference>
<dbReference type="CDD" id="cd14653">
    <property type="entry name" value="ZIP_Gal4p-like"/>
    <property type="match status" value="1"/>
</dbReference>
<dbReference type="SUPFAM" id="SSF57701">
    <property type="entry name" value="Zn2/Cys6 DNA-binding domain"/>
    <property type="match status" value="1"/>
</dbReference>
<keyword evidence="9" id="KW-1133">Transmembrane helix</keyword>
<keyword evidence="7" id="KW-0539">Nucleus</keyword>
<evidence type="ECO:0000313" key="11">
    <source>
        <dbReference type="EMBL" id="KAJ9611976.1"/>
    </source>
</evidence>
<feature type="domain" description="Zn(2)-C6 fungal-type" evidence="10">
    <location>
        <begin position="24"/>
        <end position="54"/>
    </location>
</feature>
<comment type="subcellular location">
    <subcellularLocation>
        <location evidence="1">Nucleus</location>
    </subcellularLocation>
</comment>
<evidence type="ECO:0000256" key="3">
    <source>
        <dbReference type="ARBA" id="ARBA00022833"/>
    </source>
</evidence>
<keyword evidence="6" id="KW-0804">Transcription</keyword>
<accession>A0AA39CL57</accession>
<dbReference type="PROSITE" id="PS50048">
    <property type="entry name" value="ZN2_CY6_FUNGAL_2"/>
    <property type="match status" value="1"/>
</dbReference>
<evidence type="ECO:0000256" key="5">
    <source>
        <dbReference type="ARBA" id="ARBA00023125"/>
    </source>
</evidence>
<dbReference type="InterPro" id="IPR036864">
    <property type="entry name" value="Zn2-C6_fun-type_DNA-bd_sf"/>
</dbReference>
<dbReference type="InterPro" id="IPR052202">
    <property type="entry name" value="Yeast_MetPath_Reg"/>
</dbReference>
<feature type="transmembrane region" description="Helical" evidence="9">
    <location>
        <begin position="541"/>
        <end position="563"/>
    </location>
</feature>
<evidence type="ECO:0000256" key="6">
    <source>
        <dbReference type="ARBA" id="ARBA00023163"/>
    </source>
</evidence>
<evidence type="ECO:0000256" key="7">
    <source>
        <dbReference type="ARBA" id="ARBA00023242"/>
    </source>
</evidence>
<dbReference type="CDD" id="cd00067">
    <property type="entry name" value="GAL4"/>
    <property type="match status" value="1"/>
</dbReference>
<dbReference type="GO" id="GO:0000981">
    <property type="term" value="F:DNA-binding transcription factor activity, RNA polymerase II-specific"/>
    <property type="evidence" value="ECO:0007669"/>
    <property type="project" value="InterPro"/>
</dbReference>
<keyword evidence="4" id="KW-0805">Transcription regulation</keyword>
<dbReference type="SMART" id="SM00906">
    <property type="entry name" value="Fungal_trans"/>
    <property type="match status" value="1"/>
</dbReference>
<dbReference type="GO" id="GO:0043565">
    <property type="term" value="F:sequence-specific DNA binding"/>
    <property type="evidence" value="ECO:0007669"/>
    <property type="project" value="TreeGrafter"/>
</dbReference>
<keyword evidence="9" id="KW-0472">Membrane</keyword>
<dbReference type="GO" id="GO:0008270">
    <property type="term" value="F:zinc ion binding"/>
    <property type="evidence" value="ECO:0007669"/>
    <property type="project" value="InterPro"/>
</dbReference>
<keyword evidence="9" id="KW-0812">Transmembrane</keyword>
<keyword evidence="3" id="KW-0862">Zinc</keyword>
<feature type="region of interest" description="Disordered" evidence="8">
    <location>
        <begin position="94"/>
        <end position="138"/>
    </location>
</feature>
<proteinExistence type="predicted"/>
<protein>
    <recommendedName>
        <fullName evidence="10">Zn(2)-C6 fungal-type domain-containing protein</fullName>
    </recommendedName>
</protein>
<organism evidence="11 12">
    <name type="scientific">Cladophialophora chaetospira</name>
    <dbReference type="NCBI Taxonomy" id="386627"/>
    <lineage>
        <taxon>Eukaryota</taxon>
        <taxon>Fungi</taxon>
        <taxon>Dikarya</taxon>
        <taxon>Ascomycota</taxon>
        <taxon>Pezizomycotina</taxon>
        <taxon>Eurotiomycetes</taxon>
        <taxon>Chaetothyriomycetidae</taxon>
        <taxon>Chaetothyriales</taxon>
        <taxon>Herpotrichiellaceae</taxon>
        <taxon>Cladophialophora</taxon>
    </lineage>
</organism>
<feature type="compositionally biased region" description="Polar residues" evidence="8">
    <location>
        <begin position="103"/>
        <end position="128"/>
    </location>
</feature>
<evidence type="ECO:0000256" key="2">
    <source>
        <dbReference type="ARBA" id="ARBA00022723"/>
    </source>
</evidence>
<reference evidence="11" key="1">
    <citation type="submission" date="2022-10" db="EMBL/GenBank/DDBJ databases">
        <title>Culturing micro-colonial fungi from biological soil crusts in the Mojave desert and describing Neophaeococcomyces mojavensis, and introducing the new genera and species Taxawa tesnikishii.</title>
        <authorList>
            <person name="Kurbessoian T."/>
            <person name="Stajich J.E."/>
        </authorList>
    </citation>
    <scope>NUCLEOTIDE SEQUENCE</scope>
    <source>
        <strain evidence="11">TK_41</strain>
    </source>
</reference>
<gene>
    <name evidence="11" type="ORF">H2200_003571</name>
</gene>
<dbReference type="PANTHER" id="PTHR47782">
    <property type="entry name" value="ZN(II)2CYS6 TRANSCRIPTION FACTOR (EUROFUNG)-RELATED"/>
    <property type="match status" value="1"/>
</dbReference>
<dbReference type="PANTHER" id="PTHR47782:SF12">
    <property type="entry name" value="ZN(II)2CYS6 TRANSCRIPTION FACTOR (EUROFUNG)"/>
    <property type="match status" value="1"/>
</dbReference>
<dbReference type="PROSITE" id="PS00463">
    <property type="entry name" value="ZN2_CY6_FUNGAL_1"/>
    <property type="match status" value="1"/>
</dbReference>
<name>A0AA39CL57_9EURO</name>
<dbReference type="SMART" id="SM00066">
    <property type="entry name" value="GAL4"/>
    <property type="match status" value="1"/>
</dbReference>
<comment type="caution">
    <text evidence="11">The sequence shown here is derived from an EMBL/GenBank/DDBJ whole genome shotgun (WGS) entry which is preliminary data.</text>
</comment>
<dbReference type="Pfam" id="PF04082">
    <property type="entry name" value="Fungal_trans"/>
    <property type="match status" value="1"/>
</dbReference>
<dbReference type="GO" id="GO:0045944">
    <property type="term" value="P:positive regulation of transcription by RNA polymerase II"/>
    <property type="evidence" value="ECO:0007669"/>
    <property type="project" value="TreeGrafter"/>
</dbReference>
<evidence type="ECO:0000256" key="1">
    <source>
        <dbReference type="ARBA" id="ARBA00004123"/>
    </source>
</evidence>
<evidence type="ECO:0000256" key="8">
    <source>
        <dbReference type="SAM" id="MobiDB-lite"/>
    </source>
</evidence>
<evidence type="ECO:0000256" key="4">
    <source>
        <dbReference type="ARBA" id="ARBA00023015"/>
    </source>
</evidence>
<sequence length="689" mass="76551">MSTPRSRPGRGAQRIRTRPRTLLACVNCKERKLKCDDRIPTCGNCQRLNIACLVEDPTTKRHQTRNYVESLEERVAFLESLLQQVRPDLAEDHITLPDDTFSGADNQSTSPLTSSQFANGESPQTRLPQASAPHGEDDAVSDLATKVGMLGLNATGAEPHYLGSSSTFAFSRLISSSLLRGLPIKHDRAYDASRENQDSLFPSVLSDYHVAVTLSNAYFNNIHPQYPFLHEATFRAWERELAFPSETLDALSPVALFFLYMVYAVGALLLPRSGCSPEGLYTTAQLYLDQVLPLENLEAVQALLCCAMYSLRSPVGPSVWKLSGLALRQCIELGYHRSARRFGSTANPLRLELRRRAFWCAYILDCAGAITLGRPLGIPHQEVDAEFPLDIDDCHLTNTAILGTARQNAADPPTSMSVAVHVCRLRRLWALIHTTLYSDTNLSSPAHPTYQTRVQQLRGELEAWRTSIPPLPQHVGEQLSLFANADWFEVNYSYSILLLYRGELTENKDVIADEICLQCLKAAKSICHGYRRQFVGRSVGYTWGALHFLLLAGLTYLHCLWISQTARKATRPDDVSSACTDCTMVLTVMAERWKEAAPYRDIFEVLASRTITMMVDVEHDDWITSLGTSAVQSGSAAEGDLTQWMTDIVGASSSDEMDTFLTGLMGDLPARRELGASGPEDRGTFIDRF</sequence>